<dbReference type="Proteomes" id="UP001190700">
    <property type="component" value="Unassembled WGS sequence"/>
</dbReference>
<feature type="compositionally biased region" description="Low complexity" evidence="2">
    <location>
        <begin position="275"/>
        <end position="295"/>
    </location>
</feature>
<keyword evidence="4" id="KW-1185">Reference proteome</keyword>
<feature type="region of interest" description="Disordered" evidence="2">
    <location>
        <begin position="1"/>
        <end position="27"/>
    </location>
</feature>
<feature type="compositionally biased region" description="Basic residues" evidence="2">
    <location>
        <begin position="124"/>
        <end position="151"/>
    </location>
</feature>
<comment type="caution">
    <text evidence="3">The sequence shown here is derived from an EMBL/GenBank/DDBJ whole genome shotgun (WGS) entry which is preliminary data.</text>
</comment>
<gene>
    <name evidence="3" type="ORF">CYMTET_42465</name>
</gene>
<evidence type="ECO:0000256" key="1">
    <source>
        <dbReference type="SAM" id="Coils"/>
    </source>
</evidence>
<dbReference type="EMBL" id="LGRX02028454">
    <property type="protein sequence ID" value="KAK3248053.1"/>
    <property type="molecule type" value="Genomic_DNA"/>
</dbReference>
<feature type="compositionally biased region" description="Low complexity" evidence="2">
    <location>
        <begin position="251"/>
        <end position="263"/>
    </location>
</feature>
<sequence length="372" mass="40062">MPSPPTFPGIDGYRGPNINPATGKPYESRFKKDYENAQTEIESLKGSLKELQQQVIALNGKLLEAKAETAEARRAAEYEKKLAEAIQKATGDSSLARLGGAFAVAANTDGMEKTPDERAVHFAEKKRKKEKAVKARKKRDGKGDGRKKKARRDFSSSESDVSDVSGTSGSTSEETSGDTRRQKQRQKRKQGESLAKRMKEASKSAGGTALGGGIGSSGTSPDPKKEQLRRAQEQFEEQRRNFEMQKRTFFAQAQAQASAQAPQNVAGQAPQDAIPPTNTVPPVFTVDPSGQTVPTGVPPKPPSGPSLAKVKKIAAKEMGTRFKTKTACEKLKMVLVKYQCVDPQAAPGLNKADVIEAAVEAHNAGLLDVRSL</sequence>
<evidence type="ECO:0000313" key="4">
    <source>
        <dbReference type="Proteomes" id="UP001190700"/>
    </source>
</evidence>
<feature type="region of interest" description="Disordered" evidence="2">
    <location>
        <begin position="105"/>
        <end position="307"/>
    </location>
</feature>
<feature type="compositionally biased region" description="Basic and acidic residues" evidence="2">
    <location>
        <begin position="110"/>
        <end position="123"/>
    </location>
</feature>
<feature type="compositionally biased region" description="Basic and acidic residues" evidence="2">
    <location>
        <begin position="189"/>
        <end position="202"/>
    </location>
</feature>
<feature type="coiled-coil region" evidence="1">
    <location>
        <begin position="34"/>
        <end position="68"/>
    </location>
</feature>
<proteinExistence type="predicted"/>
<evidence type="ECO:0000313" key="3">
    <source>
        <dbReference type="EMBL" id="KAK3248053.1"/>
    </source>
</evidence>
<keyword evidence="1" id="KW-0175">Coiled coil</keyword>
<evidence type="ECO:0000256" key="2">
    <source>
        <dbReference type="SAM" id="MobiDB-lite"/>
    </source>
</evidence>
<feature type="compositionally biased region" description="Low complexity" evidence="2">
    <location>
        <begin position="156"/>
        <end position="174"/>
    </location>
</feature>
<protein>
    <submittedName>
        <fullName evidence="3">Uncharacterized protein</fullName>
    </submittedName>
</protein>
<dbReference type="AlphaFoldDB" id="A0AAE0C456"/>
<accession>A0AAE0C456</accession>
<name>A0AAE0C456_9CHLO</name>
<reference evidence="3 4" key="1">
    <citation type="journal article" date="2015" name="Genome Biol. Evol.">
        <title>Comparative Genomics of a Bacterivorous Green Alga Reveals Evolutionary Causalities and Consequences of Phago-Mixotrophic Mode of Nutrition.</title>
        <authorList>
            <person name="Burns J.A."/>
            <person name="Paasch A."/>
            <person name="Narechania A."/>
            <person name="Kim E."/>
        </authorList>
    </citation>
    <scope>NUCLEOTIDE SEQUENCE [LARGE SCALE GENOMIC DNA]</scope>
    <source>
        <strain evidence="3 4">PLY_AMNH</strain>
    </source>
</reference>
<organism evidence="3 4">
    <name type="scientific">Cymbomonas tetramitiformis</name>
    <dbReference type="NCBI Taxonomy" id="36881"/>
    <lineage>
        <taxon>Eukaryota</taxon>
        <taxon>Viridiplantae</taxon>
        <taxon>Chlorophyta</taxon>
        <taxon>Pyramimonadophyceae</taxon>
        <taxon>Pyramimonadales</taxon>
        <taxon>Pyramimonadaceae</taxon>
        <taxon>Cymbomonas</taxon>
    </lineage>
</organism>
<feature type="compositionally biased region" description="Basic and acidic residues" evidence="2">
    <location>
        <begin position="222"/>
        <end position="246"/>
    </location>
</feature>